<dbReference type="GO" id="GO:0046872">
    <property type="term" value="F:metal ion binding"/>
    <property type="evidence" value="ECO:0007669"/>
    <property type="project" value="UniProtKB-KW"/>
</dbReference>
<dbReference type="PANTHER" id="PTHR12253">
    <property type="entry name" value="RH14732P"/>
    <property type="match status" value="1"/>
</dbReference>
<sequence length="496" mass="53699">MGEDPPPAAAEAPQPGLPIPASLGKAPWPSGHPPSLGSAVLEGGALWELTWVGKVILPSPCRPGRVSPTPTSPCPCYSSPPESWRVARRPAARSSRCAPWAWGQGVAAAATAAVVLLAVAGAGLPPRSPDSRGRDGDPAAWAAEGARETGSAGGLRRAKRGFTYPGTLWCGAGNIAESYEQLGEHQETDKCCRDHDHCQHLIHPFTYKYGHRNLRWHTISHCDCDRRLKDCLGAVNNTASRVVGQTFFNIIQVPCFELVYQETCVESYLYVWCKNYSRTTVAVLKDPVMFDYGGEPIDTPATRRPKLASSTSTSTSTSIHFRPLGSSPPPPAWKPTQARPPRPRKVKGKEARGRKGKGAKKKQKKGSWGKPDTPIAHQHPTAEGAPLKKLAVQELAKGGAQAPDGHPEMGQGDSFNAILSDEPGRVGSEPAAAGMPESTQTVLQKARPTAGPPGGRKRRRRRRKRRRKLQREEEASPRHQKHSRPGRDSEEGMWTP</sequence>
<keyword evidence="10" id="KW-1015">Disulfide bond</keyword>
<keyword evidence="14" id="KW-1185">Reference proteome</keyword>
<evidence type="ECO:0000256" key="7">
    <source>
        <dbReference type="ARBA" id="ARBA00022801"/>
    </source>
</evidence>
<evidence type="ECO:0000256" key="4">
    <source>
        <dbReference type="ARBA" id="ARBA00013278"/>
    </source>
</evidence>
<evidence type="ECO:0000256" key="6">
    <source>
        <dbReference type="ARBA" id="ARBA00022723"/>
    </source>
</evidence>
<dbReference type="EMBL" id="JAOTOJ010000001">
    <property type="protein sequence ID" value="KAK9412666.1"/>
    <property type="molecule type" value="Genomic_DNA"/>
</dbReference>
<dbReference type="PROSITE" id="PS00118">
    <property type="entry name" value="PA2_HIS"/>
    <property type="match status" value="1"/>
</dbReference>
<feature type="domain" description="Phospholipase A2-like central" evidence="12">
    <location>
        <begin position="164"/>
        <end position="257"/>
    </location>
</feature>
<comment type="subcellular location">
    <subcellularLocation>
        <location evidence="3">Secreted</location>
    </subcellularLocation>
</comment>
<evidence type="ECO:0000256" key="3">
    <source>
        <dbReference type="ARBA" id="ARBA00004613"/>
    </source>
</evidence>
<keyword evidence="7" id="KW-0378">Hydrolase</keyword>
<evidence type="ECO:0000256" key="11">
    <source>
        <dbReference type="SAM" id="MobiDB-lite"/>
    </source>
</evidence>
<evidence type="ECO:0000256" key="8">
    <source>
        <dbReference type="ARBA" id="ARBA00022837"/>
    </source>
</evidence>
<feature type="region of interest" description="Disordered" evidence="11">
    <location>
        <begin position="295"/>
        <end position="496"/>
    </location>
</feature>
<evidence type="ECO:0000256" key="1">
    <source>
        <dbReference type="ARBA" id="ARBA00001913"/>
    </source>
</evidence>
<dbReference type="InterPro" id="IPR033113">
    <property type="entry name" value="PLA2_histidine"/>
</dbReference>
<dbReference type="FunFam" id="1.20.90.10:FF:000002">
    <property type="entry name" value="Phospholipase A2 group III"/>
    <property type="match status" value="1"/>
</dbReference>
<dbReference type="GO" id="GO:0050482">
    <property type="term" value="P:arachidonate secretion"/>
    <property type="evidence" value="ECO:0007669"/>
    <property type="project" value="InterPro"/>
</dbReference>
<feature type="compositionally biased region" description="Basic residues" evidence="11">
    <location>
        <begin position="354"/>
        <end position="367"/>
    </location>
</feature>
<accession>A0AAW1CDS9</accession>
<reference evidence="13 14" key="1">
    <citation type="journal article" date="2024" name="Proc. Natl. Acad. Sci. U.S.A.">
        <title>The genetic regulatory architecture and epigenomic basis for age-related changes in rattlesnake venom.</title>
        <authorList>
            <person name="Hogan M.P."/>
            <person name="Holding M.L."/>
            <person name="Nystrom G.S."/>
            <person name="Colston T.J."/>
            <person name="Bartlett D.A."/>
            <person name="Mason A.J."/>
            <person name="Ellsworth S.A."/>
            <person name="Rautsaw R.M."/>
            <person name="Lawrence K.C."/>
            <person name="Strickland J.L."/>
            <person name="He B."/>
            <person name="Fraser P."/>
            <person name="Margres M.J."/>
            <person name="Gilbert D.M."/>
            <person name="Gibbs H.L."/>
            <person name="Parkinson C.L."/>
            <person name="Rokyta D.R."/>
        </authorList>
    </citation>
    <scope>NUCLEOTIDE SEQUENCE [LARGE SCALE GENOMIC DNA]</scope>
    <source>
        <strain evidence="13">DRR0105</strain>
    </source>
</reference>
<dbReference type="Pfam" id="PF05826">
    <property type="entry name" value="Phospholip_A2_2"/>
    <property type="match status" value="1"/>
</dbReference>
<dbReference type="CDD" id="cd04704">
    <property type="entry name" value="PLA2_bee_venom_like"/>
    <property type="match status" value="1"/>
</dbReference>
<comment type="cofactor">
    <cofactor evidence="1">
        <name>Ca(2+)</name>
        <dbReference type="ChEBI" id="CHEBI:29108"/>
    </cofactor>
</comment>
<organism evidence="13 14">
    <name type="scientific">Crotalus adamanteus</name>
    <name type="common">Eastern diamondback rattlesnake</name>
    <dbReference type="NCBI Taxonomy" id="8729"/>
    <lineage>
        <taxon>Eukaryota</taxon>
        <taxon>Metazoa</taxon>
        <taxon>Chordata</taxon>
        <taxon>Craniata</taxon>
        <taxon>Vertebrata</taxon>
        <taxon>Euteleostomi</taxon>
        <taxon>Lepidosauria</taxon>
        <taxon>Squamata</taxon>
        <taxon>Bifurcata</taxon>
        <taxon>Unidentata</taxon>
        <taxon>Episquamata</taxon>
        <taxon>Toxicofera</taxon>
        <taxon>Serpentes</taxon>
        <taxon>Colubroidea</taxon>
        <taxon>Viperidae</taxon>
        <taxon>Crotalinae</taxon>
        <taxon>Crotalus</taxon>
    </lineage>
</organism>
<keyword evidence="5" id="KW-0964">Secreted</keyword>
<evidence type="ECO:0000259" key="12">
    <source>
        <dbReference type="Pfam" id="PF05826"/>
    </source>
</evidence>
<dbReference type="InterPro" id="IPR036444">
    <property type="entry name" value="PLipase_A2_dom_sf"/>
</dbReference>
<dbReference type="AlphaFoldDB" id="A0AAW1CDS9"/>
<feature type="region of interest" description="Disordered" evidence="11">
    <location>
        <begin position="60"/>
        <end position="80"/>
    </location>
</feature>
<dbReference type="GO" id="GO:0004623">
    <property type="term" value="F:phospholipase A2 activity"/>
    <property type="evidence" value="ECO:0007669"/>
    <property type="project" value="UniProtKB-EC"/>
</dbReference>
<keyword evidence="8" id="KW-0106">Calcium</keyword>
<dbReference type="Proteomes" id="UP001474421">
    <property type="component" value="Unassembled WGS sequence"/>
</dbReference>
<evidence type="ECO:0000256" key="2">
    <source>
        <dbReference type="ARBA" id="ARBA00002163"/>
    </source>
</evidence>
<feature type="compositionally biased region" description="Low complexity" evidence="11">
    <location>
        <begin position="309"/>
        <end position="318"/>
    </location>
</feature>
<gene>
    <name evidence="13" type="ORF">NXF25_003841</name>
</gene>
<evidence type="ECO:0000256" key="5">
    <source>
        <dbReference type="ARBA" id="ARBA00022525"/>
    </source>
</evidence>
<evidence type="ECO:0000256" key="10">
    <source>
        <dbReference type="ARBA" id="ARBA00023157"/>
    </source>
</evidence>
<dbReference type="SUPFAM" id="SSF48619">
    <property type="entry name" value="Phospholipase A2, PLA2"/>
    <property type="match status" value="1"/>
</dbReference>
<evidence type="ECO:0000256" key="9">
    <source>
        <dbReference type="ARBA" id="ARBA00023098"/>
    </source>
</evidence>
<proteinExistence type="predicted"/>
<feature type="region of interest" description="Disordered" evidence="11">
    <location>
        <begin position="125"/>
        <end position="156"/>
    </location>
</feature>
<comment type="function">
    <text evidence="2">PLA2 catalyzes the calcium-dependent hydrolysis of the 2-acyl groups in 3-sn-phosphoglycerides.</text>
</comment>
<keyword evidence="9" id="KW-0443">Lipid metabolism</keyword>
<evidence type="ECO:0000313" key="14">
    <source>
        <dbReference type="Proteomes" id="UP001474421"/>
    </source>
</evidence>
<protein>
    <recommendedName>
        <fullName evidence="4">phospholipase A2</fullName>
        <ecNumber evidence="4">3.1.1.4</ecNumber>
    </recommendedName>
</protein>
<name>A0AAW1CDS9_CROAD</name>
<feature type="compositionally biased region" description="Basic residues" evidence="11">
    <location>
        <begin position="455"/>
        <end position="469"/>
    </location>
</feature>
<dbReference type="InterPro" id="IPR016090">
    <property type="entry name" value="PLA2-like_dom"/>
</dbReference>
<comment type="caution">
    <text evidence="13">The sequence shown here is derived from an EMBL/GenBank/DDBJ whole genome shotgun (WGS) entry which is preliminary data.</text>
</comment>
<evidence type="ECO:0000313" key="13">
    <source>
        <dbReference type="EMBL" id="KAK9412666.1"/>
    </source>
</evidence>
<dbReference type="GO" id="GO:0006644">
    <property type="term" value="P:phospholipid metabolic process"/>
    <property type="evidence" value="ECO:0007669"/>
    <property type="project" value="InterPro"/>
</dbReference>
<dbReference type="Gene3D" id="1.20.90.10">
    <property type="entry name" value="Phospholipase A2 domain"/>
    <property type="match status" value="1"/>
</dbReference>
<dbReference type="GO" id="GO:0005576">
    <property type="term" value="C:extracellular region"/>
    <property type="evidence" value="ECO:0007669"/>
    <property type="project" value="UniProtKB-SubCell"/>
</dbReference>
<feature type="region of interest" description="Disordered" evidence="11">
    <location>
        <begin position="1"/>
        <end position="30"/>
    </location>
</feature>
<dbReference type="EC" id="3.1.1.4" evidence="4"/>
<keyword evidence="6" id="KW-0479">Metal-binding</keyword>